<accession>A0A2Z6RJ99</accession>
<keyword evidence="2" id="KW-1185">Reference proteome</keyword>
<protein>
    <recommendedName>
        <fullName evidence="3">Reverse transcriptase domain-containing protein</fullName>
    </recommendedName>
</protein>
<name>A0A2Z6RJ99_9GLOM</name>
<dbReference type="EMBL" id="BEXD01003815">
    <property type="protein sequence ID" value="GBC02171.1"/>
    <property type="molecule type" value="Genomic_DNA"/>
</dbReference>
<comment type="caution">
    <text evidence="1">The sequence shown here is derived from an EMBL/GenBank/DDBJ whole genome shotgun (WGS) entry which is preliminary data.</text>
</comment>
<gene>
    <name evidence="1" type="ORF">RclHR1_00450006</name>
</gene>
<reference evidence="1 2" key="1">
    <citation type="submission" date="2017-11" db="EMBL/GenBank/DDBJ databases">
        <title>The genome of Rhizophagus clarus HR1 reveals common genetic basis of auxotrophy among arbuscular mycorrhizal fungi.</title>
        <authorList>
            <person name="Kobayashi Y."/>
        </authorList>
    </citation>
    <scope>NUCLEOTIDE SEQUENCE [LARGE SCALE GENOMIC DNA]</scope>
    <source>
        <strain evidence="1 2">HR1</strain>
    </source>
</reference>
<evidence type="ECO:0008006" key="3">
    <source>
        <dbReference type="Google" id="ProtNLM"/>
    </source>
</evidence>
<proteinExistence type="predicted"/>
<evidence type="ECO:0000313" key="2">
    <source>
        <dbReference type="Proteomes" id="UP000247702"/>
    </source>
</evidence>
<dbReference type="Proteomes" id="UP000247702">
    <property type="component" value="Unassembled WGS sequence"/>
</dbReference>
<evidence type="ECO:0000313" key="1">
    <source>
        <dbReference type="EMBL" id="GBC02171.1"/>
    </source>
</evidence>
<sequence length="117" mass="13888">MVYILRSLLCKIEQRKLGYKLETPKIALNKFYGDNTLEETEEITLSSCAFMDDIQWLAPNQSNLEKILEIVDSFYELNDIQVNKEKSELLVRKIQSRYRPKLRPHELVTLKFDSEYL</sequence>
<dbReference type="AlphaFoldDB" id="A0A2Z6RJ99"/>
<dbReference type="STRING" id="94130.A0A2Z6RJ99"/>
<organism evidence="1 2">
    <name type="scientific">Rhizophagus clarus</name>
    <dbReference type="NCBI Taxonomy" id="94130"/>
    <lineage>
        <taxon>Eukaryota</taxon>
        <taxon>Fungi</taxon>
        <taxon>Fungi incertae sedis</taxon>
        <taxon>Mucoromycota</taxon>
        <taxon>Glomeromycotina</taxon>
        <taxon>Glomeromycetes</taxon>
        <taxon>Glomerales</taxon>
        <taxon>Glomeraceae</taxon>
        <taxon>Rhizophagus</taxon>
    </lineage>
</organism>